<evidence type="ECO:0000256" key="1">
    <source>
        <dbReference type="SAM" id="MobiDB-lite"/>
    </source>
</evidence>
<dbReference type="OrthoDB" id="10641794at2759"/>
<accession>A0A6A6Y3W9</accession>
<feature type="compositionally biased region" description="Polar residues" evidence="1">
    <location>
        <begin position="441"/>
        <end position="462"/>
    </location>
</feature>
<feature type="region of interest" description="Disordered" evidence="1">
    <location>
        <begin position="142"/>
        <end position="179"/>
    </location>
</feature>
<feature type="region of interest" description="Disordered" evidence="1">
    <location>
        <begin position="591"/>
        <end position="626"/>
    </location>
</feature>
<gene>
    <name evidence="2 4" type="ORF">BDZ99DRAFT_527504</name>
</gene>
<dbReference type="EMBL" id="MU003723">
    <property type="protein sequence ID" value="KAF2802477.1"/>
    <property type="molecule type" value="Genomic_DNA"/>
</dbReference>
<feature type="compositionally biased region" description="Low complexity" evidence="1">
    <location>
        <begin position="410"/>
        <end position="420"/>
    </location>
</feature>
<keyword evidence="3" id="KW-1185">Reference proteome</keyword>
<dbReference type="AlphaFoldDB" id="A0A6A6Y3W9"/>
<protein>
    <submittedName>
        <fullName evidence="2 4">Uncharacterized protein</fullName>
    </submittedName>
</protein>
<feature type="compositionally biased region" description="Polar residues" evidence="1">
    <location>
        <begin position="386"/>
        <end position="397"/>
    </location>
</feature>
<feature type="region of interest" description="Disordered" evidence="1">
    <location>
        <begin position="386"/>
        <end position="462"/>
    </location>
</feature>
<evidence type="ECO:0000313" key="3">
    <source>
        <dbReference type="Proteomes" id="UP000504636"/>
    </source>
</evidence>
<reference evidence="4" key="2">
    <citation type="submission" date="2020-04" db="EMBL/GenBank/DDBJ databases">
        <authorList>
            <consortium name="NCBI Genome Project"/>
        </authorList>
    </citation>
    <scope>NUCLEOTIDE SEQUENCE</scope>
    <source>
        <strain evidence="4">CBS 304.34</strain>
    </source>
</reference>
<reference evidence="4" key="3">
    <citation type="submission" date="2025-04" db="UniProtKB">
        <authorList>
            <consortium name="RefSeq"/>
        </authorList>
    </citation>
    <scope>IDENTIFICATION</scope>
    <source>
        <strain evidence="4">CBS 304.34</strain>
    </source>
</reference>
<evidence type="ECO:0000313" key="4">
    <source>
        <dbReference type="RefSeq" id="XP_033569441.1"/>
    </source>
</evidence>
<dbReference type="GeneID" id="54467161"/>
<reference evidence="2 4" key="1">
    <citation type="journal article" date="2020" name="Stud. Mycol.">
        <title>101 Dothideomycetes genomes: a test case for predicting lifestyles and emergence of pathogens.</title>
        <authorList>
            <person name="Haridas S."/>
            <person name="Albert R."/>
            <person name="Binder M."/>
            <person name="Bloem J."/>
            <person name="Labutti K."/>
            <person name="Salamov A."/>
            <person name="Andreopoulos B."/>
            <person name="Baker S."/>
            <person name="Barry K."/>
            <person name="Bills G."/>
            <person name="Bluhm B."/>
            <person name="Cannon C."/>
            <person name="Castanera R."/>
            <person name="Culley D."/>
            <person name="Daum C."/>
            <person name="Ezra D."/>
            <person name="Gonzalez J."/>
            <person name="Henrissat B."/>
            <person name="Kuo A."/>
            <person name="Liang C."/>
            <person name="Lipzen A."/>
            <person name="Lutzoni F."/>
            <person name="Magnuson J."/>
            <person name="Mondo S."/>
            <person name="Nolan M."/>
            <person name="Ohm R."/>
            <person name="Pangilinan J."/>
            <person name="Park H.-J."/>
            <person name="Ramirez L."/>
            <person name="Alfaro M."/>
            <person name="Sun H."/>
            <person name="Tritt A."/>
            <person name="Yoshinaga Y."/>
            <person name="Zwiers L.-H."/>
            <person name="Turgeon B."/>
            <person name="Goodwin S."/>
            <person name="Spatafora J."/>
            <person name="Crous P."/>
            <person name="Grigoriev I."/>
        </authorList>
    </citation>
    <scope>NUCLEOTIDE SEQUENCE</scope>
    <source>
        <strain evidence="2 4">CBS 304.34</strain>
    </source>
</reference>
<proteinExistence type="predicted"/>
<evidence type="ECO:0000313" key="2">
    <source>
        <dbReference type="EMBL" id="KAF2802477.1"/>
    </source>
</evidence>
<feature type="compositionally biased region" description="Polar residues" evidence="1">
    <location>
        <begin position="421"/>
        <end position="430"/>
    </location>
</feature>
<name>A0A6A6Y3W9_9PEZI</name>
<dbReference type="Proteomes" id="UP000504636">
    <property type="component" value="Unplaced"/>
</dbReference>
<sequence length="626" mass="68642">MPHYYGLHTDIRDICAPVPDLMGKPRISFELARQVVNRGVRNYNLSNDFMLAREMAELLKCRPEDIWREHDLRKSIVCHHIMGYDPSAIAANHDVNEQDVRSILLSPGIASINGGLANSPVGHRPNPYGCTLFNSMPALPLTPPSSPQYAEQDLGSMGHHKVTREESPPLGPTGQSLGLQDSMTSGLGYTALHGQALKEKQNRKDHNTLLESLKEKKDYLEHHLALFVRKWLAGNDYNTVMHDLGSFFERVNGYLDKDPIPLNDDDITWLDWPLVDLDDFFKVLLNEAHPGCRWIEATSLELRKLGAHIATARNTPGICLLREGPSSASGHPVQAQAPFTQPYPPQHSSQTASMSNIFGYLAKPQTTPFSSATEQQPAQIHTTMEGTEANTTPQLADSTIEGGPLPQPGFPGTFGQPPQQSKVAQNSPFTNPMPGHLGSSPFGQPTAPQQPSGFELNPQQSSPDAIHEAFLTYAEHKSKDLVKSSKAVMKRIANGKAYEVELHGLLSVLKQSRKKLVVDKIPLNQGDVEWIGWDVEALLAVGQELHNFGSPRGDNEAGKTLDELTELIPRLQTALQTPGVCVMVSKPAQDRASVSTKSHPAPTQPLPANTRGGLPRRNAGQAFMMV</sequence>
<organism evidence="2">
    <name type="scientific">Mytilinidion resinicola</name>
    <dbReference type="NCBI Taxonomy" id="574789"/>
    <lineage>
        <taxon>Eukaryota</taxon>
        <taxon>Fungi</taxon>
        <taxon>Dikarya</taxon>
        <taxon>Ascomycota</taxon>
        <taxon>Pezizomycotina</taxon>
        <taxon>Dothideomycetes</taxon>
        <taxon>Pleosporomycetidae</taxon>
        <taxon>Mytilinidiales</taxon>
        <taxon>Mytilinidiaceae</taxon>
        <taxon>Mytilinidion</taxon>
    </lineage>
</organism>
<dbReference type="RefSeq" id="XP_033569441.1">
    <property type="nucleotide sequence ID" value="XM_033726268.1"/>
</dbReference>